<evidence type="ECO:0000313" key="2">
    <source>
        <dbReference type="EMBL" id="KFB49962.1"/>
    </source>
</evidence>
<feature type="region of interest" description="Disordered" evidence="1">
    <location>
        <begin position="1"/>
        <end position="29"/>
    </location>
</feature>
<feature type="compositionally biased region" description="Low complexity" evidence="1">
    <location>
        <begin position="45"/>
        <end position="65"/>
    </location>
</feature>
<accession>A0A084WIB8</accession>
<name>A0A084WIB8_ANOSI</name>
<proteinExistence type="predicted"/>
<feature type="region of interest" description="Disordered" evidence="1">
    <location>
        <begin position="42"/>
        <end position="70"/>
    </location>
</feature>
<dbReference type="EMBL" id="ATLV01023926">
    <property type="status" value="NOT_ANNOTATED_CDS"/>
    <property type="molecule type" value="Genomic_DNA"/>
</dbReference>
<organism evidence="2">
    <name type="scientific">Anopheles sinensis</name>
    <name type="common">Mosquito</name>
    <dbReference type="NCBI Taxonomy" id="74873"/>
    <lineage>
        <taxon>Eukaryota</taxon>
        <taxon>Metazoa</taxon>
        <taxon>Ecdysozoa</taxon>
        <taxon>Arthropoda</taxon>
        <taxon>Hexapoda</taxon>
        <taxon>Insecta</taxon>
        <taxon>Pterygota</taxon>
        <taxon>Neoptera</taxon>
        <taxon>Endopterygota</taxon>
        <taxon>Diptera</taxon>
        <taxon>Nematocera</taxon>
        <taxon>Culicoidea</taxon>
        <taxon>Culicidae</taxon>
        <taxon>Anophelinae</taxon>
        <taxon>Anopheles</taxon>
    </lineage>
</organism>
<dbReference type="Proteomes" id="UP000030765">
    <property type="component" value="Unassembled WGS sequence"/>
</dbReference>
<gene>
    <name evidence="2" type="ORF">ZHAS_00017999</name>
</gene>
<evidence type="ECO:0000256" key="1">
    <source>
        <dbReference type="SAM" id="MobiDB-lite"/>
    </source>
</evidence>
<keyword evidence="4" id="KW-1185">Reference proteome</keyword>
<evidence type="ECO:0000313" key="3">
    <source>
        <dbReference type="EnsemblMetazoa" id="ASIC017999-PA"/>
    </source>
</evidence>
<feature type="compositionally biased region" description="Polar residues" evidence="1">
    <location>
        <begin position="1"/>
        <end position="13"/>
    </location>
</feature>
<reference evidence="2 4" key="1">
    <citation type="journal article" date="2014" name="BMC Genomics">
        <title>Genome sequence of Anopheles sinensis provides insight into genetics basis of mosquito competence for malaria parasites.</title>
        <authorList>
            <person name="Zhou D."/>
            <person name="Zhang D."/>
            <person name="Ding G."/>
            <person name="Shi L."/>
            <person name="Hou Q."/>
            <person name="Ye Y."/>
            <person name="Xu Y."/>
            <person name="Zhou H."/>
            <person name="Xiong C."/>
            <person name="Li S."/>
            <person name="Yu J."/>
            <person name="Hong S."/>
            <person name="Yu X."/>
            <person name="Zou P."/>
            <person name="Chen C."/>
            <person name="Chang X."/>
            <person name="Wang W."/>
            <person name="Lv Y."/>
            <person name="Sun Y."/>
            <person name="Ma L."/>
            <person name="Shen B."/>
            <person name="Zhu C."/>
        </authorList>
    </citation>
    <scope>NUCLEOTIDE SEQUENCE [LARGE SCALE GENOMIC DNA]</scope>
</reference>
<dbReference type="VEuPathDB" id="VectorBase:ASIS018273"/>
<dbReference type="EnsemblMetazoa" id="ASIC017999-RA">
    <property type="protein sequence ID" value="ASIC017999-PA"/>
    <property type="gene ID" value="ASIC017999"/>
</dbReference>
<dbReference type="VEuPathDB" id="VectorBase:ASIC017999"/>
<dbReference type="AlphaFoldDB" id="A0A084WIB8"/>
<sequence length="94" mass="10737">MESAAPNFNLTPSQQTMQHQQQQQTYVGPNVATLQQQTQVPMASQTHMIQQQQQQQGHQGLQIQQPPTHMQTQITMQANAGSKFSSLIRFMCRW</sequence>
<feature type="compositionally biased region" description="Low complexity" evidence="1">
    <location>
        <begin position="14"/>
        <end position="25"/>
    </location>
</feature>
<protein>
    <submittedName>
        <fullName evidence="2 3">Uncharacterized protein</fullName>
    </submittedName>
</protein>
<reference evidence="3" key="2">
    <citation type="submission" date="2020-05" db="UniProtKB">
        <authorList>
            <consortium name="EnsemblMetazoa"/>
        </authorList>
    </citation>
    <scope>IDENTIFICATION</scope>
</reference>
<dbReference type="EMBL" id="KE525347">
    <property type="protein sequence ID" value="KFB49962.1"/>
    <property type="molecule type" value="Genomic_DNA"/>
</dbReference>
<evidence type="ECO:0000313" key="4">
    <source>
        <dbReference type="Proteomes" id="UP000030765"/>
    </source>
</evidence>